<gene>
    <name evidence="2" type="ORF">POL58_32530</name>
</gene>
<dbReference type="RefSeq" id="WP_272004333.1">
    <property type="nucleotide sequence ID" value="NZ_JAQNDN010000019.1"/>
</dbReference>
<evidence type="ECO:0000313" key="3">
    <source>
        <dbReference type="Proteomes" id="UP001217838"/>
    </source>
</evidence>
<reference evidence="2 3" key="1">
    <citation type="submission" date="2022-11" db="EMBL/GenBank/DDBJ databases">
        <title>Minimal conservation of predation-associated metabolite biosynthetic gene clusters underscores biosynthetic potential of Myxococcota including descriptions for ten novel species: Archangium lansinium sp. nov., Myxococcus landrumus sp. nov., Nannocystis bai.</title>
        <authorList>
            <person name="Ahearne A."/>
            <person name="Stevens C."/>
            <person name="Dowd S."/>
        </authorList>
    </citation>
    <scope>NUCLEOTIDE SEQUENCE [LARGE SCALE GENOMIC DNA]</scope>
    <source>
        <strain evidence="2 3">NCELM</strain>
    </source>
</reference>
<evidence type="ECO:0008006" key="4">
    <source>
        <dbReference type="Google" id="ProtNLM"/>
    </source>
</evidence>
<protein>
    <recommendedName>
        <fullName evidence="4">Regulator of chromosome condensation (RCC1) repeat-containing protein</fullName>
    </recommendedName>
</protein>
<comment type="caution">
    <text evidence="2">The sequence shown here is derived from an EMBL/GenBank/DDBJ whole genome shotgun (WGS) entry which is preliminary data.</text>
</comment>
<dbReference type="Proteomes" id="UP001217838">
    <property type="component" value="Unassembled WGS sequence"/>
</dbReference>
<dbReference type="InterPro" id="IPR009091">
    <property type="entry name" value="RCC1/BLIP-II"/>
</dbReference>
<dbReference type="PROSITE" id="PS51257">
    <property type="entry name" value="PROKAR_LIPOPROTEIN"/>
    <property type="match status" value="1"/>
</dbReference>
<sequence>MRRGRGWPIGLLVAALMMGTGCRPSPSPVRAPEERRPVAPAAPSQPRVEGIASTPGGTCVLQGGQVRCWGERGRRCGSSDEQAVADLPPVRAIFAGGWRTCAIGQAGGAWCWEPEGRPVPLTPHPAQARDRVNLAEAVAIVPTMHDEVCVADRLGVVGAWELDGGTYVPADLPRKAPMRVTGLAPDGDGWKCIGVADGRLHDLQYGWKQPTALPPVAQVAYEDDSACAVDLDGRVHCWQVHPRRDSPVELLALPPVAQIAAGETHSCARTRDGELWCWGRGDNGQLGLGVEVMNREERSGPQRVPGLAGVRLVSAAGKHTCAVVGDADVYCWGDNERGQLGLGEFARAPRRWPEGHVFGKVDRVIAGAGTCIVAEGTLRCAGPIHSQPRSRFEALPGVTGVTAAAAGPYGVCAAVAGDRVACWHEREQEAPAPFVVPAAGRAVDLAVAELRACAVGHDGKLRCWGLDVGHSVYRAPPKRRLEAIEAGEIRGPHHCGDRADGRPGCWNFGLMRWFRDLLPPPHSEGAALVIPGISEATAVALGNVQTCVLRRDGGVWCEGPDGPRRVLAAALQGRAVRSIAAPGRGICVLDTGGAVACQDFAVPPGLPRLAELVAGSEHLCGRGEAGEVVCWGGNEAAQLGEGSCAPQNGAVRVALPGPARSLAAGRSHSCAVLQDGALWCWGEGRDGAAHEEAPRRVASPALRGGPPAADAMPAFTWAPLAADDGFEATIEATLRERFGRDVSRDCFALEWASGRCDARAELDGDGLVDRVVTVRRKVGRRSQLGLAILWGNGEAELLGAGRALRGLSVYDHSREDDEPPTDVTRDLAWIEAWDVFAPTSEGFTVDRELNLIEVQGKVPPLPQALGDVLVMTDGDAIVALYRVIGGWGAVQAELQPR</sequence>
<dbReference type="Gene3D" id="2.130.10.30">
    <property type="entry name" value="Regulator of chromosome condensation 1/beta-lactamase-inhibitor protein II"/>
    <property type="match status" value="3"/>
</dbReference>
<evidence type="ECO:0000256" key="1">
    <source>
        <dbReference type="SAM" id="MobiDB-lite"/>
    </source>
</evidence>
<dbReference type="PANTHER" id="PTHR45982:SF1">
    <property type="entry name" value="REGULATOR OF CHROMOSOME CONDENSATION"/>
    <property type="match status" value="1"/>
</dbReference>
<feature type="region of interest" description="Disordered" evidence="1">
    <location>
        <begin position="23"/>
        <end position="55"/>
    </location>
</feature>
<dbReference type="PRINTS" id="PR00633">
    <property type="entry name" value="RCCNDNSATION"/>
</dbReference>
<proteinExistence type="predicted"/>
<dbReference type="PROSITE" id="PS50012">
    <property type="entry name" value="RCC1_3"/>
    <property type="match status" value="3"/>
</dbReference>
<dbReference type="SUPFAM" id="SSF50985">
    <property type="entry name" value="RCC1/BLIP-II"/>
    <property type="match status" value="3"/>
</dbReference>
<keyword evidence="3" id="KW-1185">Reference proteome</keyword>
<dbReference type="InterPro" id="IPR000408">
    <property type="entry name" value="Reg_chr_condens"/>
</dbReference>
<accession>A0ABT5BEM8</accession>
<dbReference type="InterPro" id="IPR051553">
    <property type="entry name" value="Ran_GTPase-activating"/>
</dbReference>
<name>A0ABT5BEM8_9BACT</name>
<dbReference type="Pfam" id="PF13540">
    <property type="entry name" value="RCC1_2"/>
    <property type="match status" value="1"/>
</dbReference>
<dbReference type="PANTHER" id="PTHR45982">
    <property type="entry name" value="REGULATOR OF CHROMOSOME CONDENSATION"/>
    <property type="match status" value="1"/>
</dbReference>
<dbReference type="EMBL" id="JAQNDN010000019">
    <property type="protein sequence ID" value="MDC0672522.1"/>
    <property type="molecule type" value="Genomic_DNA"/>
</dbReference>
<dbReference type="Pfam" id="PF00415">
    <property type="entry name" value="RCC1"/>
    <property type="match status" value="2"/>
</dbReference>
<evidence type="ECO:0000313" key="2">
    <source>
        <dbReference type="EMBL" id="MDC0672522.1"/>
    </source>
</evidence>
<organism evidence="2 3">
    <name type="scientific">Nannocystis radixulma</name>
    <dbReference type="NCBI Taxonomy" id="2995305"/>
    <lineage>
        <taxon>Bacteria</taxon>
        <taxon>Pseudomonadati</taxon>
        <taxon>Myxococcota</taxon>
        <taxon>Polyangia</taxon>
        <taxon>Nannocystales</taxon>
        <taxon>Nannocystaceae</taxon>
        <taxon>Nannocystis</taxon>
    </lineage>
</organism>